<dbReference type="EMBL" id="CP113797">
    <property type="protein sequence ID" value="WAL60079.1"/>
    <property type="molecule type" value="Genomic_DNA"/>
</dbReference>
<dbReference type="SUPFAM" id="SSF47336">
    <property type="entry name" value="ACP-like"/>
    <property type="match status" value="1"/>
</dbReference>
<evidence type="ECO:0000256" key="3">
    <source>
        <dbReference type="ARBA" id="ARBA00022553"/>
    </source>
</evidence>
<evidence type="ECO:0000256" key="4">
    <source>
        <dbReference type="ARBA" id="ARBA00022679"/>
    </source>
</evidence>
<dbReference type="Gene3D" id="3.90.1150.10">
    <property type="entry name" value="Aspartate Aminotransferase, domain 1"/>
    <property type="match status" value="1"/>
</dbReference>
<protein>
    <submittedName>
        <fullName evidence="7">Aminotransferase class I/II-fold pyridoxal phosphate-dependent enzyme</fullName>
    </submittedName>
</protein>
<dbReference type="InterPro" id="IPR015422">
    <property type="entry name" value="PyrdxlP-dep_Trfase_small"/>
</dbReference>
<keyword evidence="8" id="KW-1185">Reference proteome</keyword>
<dbReference type="InterPro" id="IPR050087">
    <property type="entry name" value="AON_synthase_class-II"/>
</dbReference>
<dbReference type="GO" id="GO:0009102">
    <property type="term" value="P:biotin biosynthetic process"/>
    <property type="evidence" value="ECO:0007669"/>
    <property type="project" value="TreeGrafter"/>
</dbReference>
<evidence type="ECO:0000313" key="8">
    <source>
        <dbReference type="Proteomes" id="UP001163152"/>
    </source>
</evidence>
<dbReference type="RefSeq" id="WP_268609921.1">
    <property type="nucleotide sequence ID" value="NZ_CP113797.1"/>
</dbReference>
<keyword evidence="5" id="KW-0663">Pyridoxal phosphate</keyword>
<feature type="domain" description="Carrier" evidence="6">
    <location>
        <begin position="15"/>
        <end position="90"/>
    </location>
</feature>
<name>A0A9E9C786_9CYAN</name>
<dbReference type="SUPFAM" id="SSF53383">
    <property type="entry name" value="PLP-dependent transferases"/>
    <property type="match status" value="1"/>
</dbReference>
<dbReference type="Pfam" id="PF00550">
    <property type="entry name" value="PP-binding"/>
    <property type="match status" value="1"/>
</dbReference>
<dbReference type="Pfam" id="PF00155">
    <property type="entry name" value="Aminotran_1_2"/>
    <property type="match status" value="1"/>
</dbReference>
<dbReference type="Proteomes" id="UP001163152">
    <property type="component" value="Chromosome"/>
</dbReference>
<dbReference type="InterPro" id="IPR015421">
    <property type="entry name" value="PyrdxlP-dep_Trfase_major"/>
</dbReference>
<dbReference type="PROSITE" id="PS50075">
    <property type="entry name" value="CARRIER"/>
    <property type="match status" value="1"/>
</dbReference>
<reference evidence="7" key="1">
    <citation type="submission" date="2022-12" db="EMBL/GenBank/DDBJ databases">
        <title>Polyphasic identification of a Novel Hot-Spring Cyanobacterium Ocullathermofonsia sinensis gen nov. sp. nov. and Genomic Insights on its Adaptations to the Thermal Habitat.</title>
        <authorList>
            <person name="Daroch M."/>
            <person name="Tang J."/>
            <person name="Jiang Y."/>
        </authorList>
    </citation>
    <scope>NUCLEOTIDE SEQUENCE</scope>
    <source>
        <strain evidence="7">PKUAC-SCTA174</strain>
    </source>
</reference>
<gene>
    <name evidence="7" type="ORF">OXH18_23390</name>
</gene>
<evidence type="ECO:0000256" key="1">
    <source>
        <dbReference type="ARBA" id="ARBA00001933"/>
    </source>
</evidence>
<dbReference type="InterPro" id="IPR036736">
    <property type="entry name" value="ACP-like_sf"/>
</dbReference>
<dbReference type="PANTHER" id="PTHR13693:SF100">
    <property type="entry name" value="8-AMINO-7-OXONONANOATE SYNTHASE"/>
    <property type="match status" value="1"/>
</dbReference>
<dbReference type="InterPro" id="IPR006162">
    <property type="entry name" value="Ppantetheine_attach_site"/>
</dbReference>
<dbReference type="Gene3D" id="3.40.640.10">
    <property type="entry name" value="Type I PLP-dependent aspartate aminotransferase-like (Major domain)"/>
    <property type="match status" value="1"/>
</dbReference>
<evidence type="ECO:0000256" key="2">
    <source>
        <dbReference type="ARBA" id="ARBA00022450"/>
    </source>
</evidence>
<proteinExistence type="predicted"/>
<keyword evidence="3" id="KW-0597">Phosphoprotein</keyword>
<dbReference type="GO" id="GO:0008483">
    <property type="term" value="F:transaminase activity"/>
    <property type="evidence" value="ECO:0007669"/>
    <property type="project" value="UniProtKB-KW"/>
</dbReference>
<dbReference type="AlphaFoldDB" id="A0A9E9C786"/>
<comment type="cofactor">
    <cofactor evidence="1">
        <name>pyridoxal 5'-phosphate</name>
        <dbReference type="ChEBI" id="CHEBI:597326"/>
    </cofactor>
</comment>
<sequence>MQSSNSSISAEKPIALIQSWIEKWLVENLEISPDVIDPNLPLNAYGMESLMILELIQDMEDWLGQSLREVDWTSSNPTITNIAVKVADTNLNRSPIKQLKPGVSMVTSTPQSEQSANLGVSSTLSDALQQIPQTFNTVSNQRDRQLLIENRWVCDFASCNYLGLDLHPQVAQTIPAAVSQWGTHPSWTRAVASPQLYQELETAIADLIDAPDVLVFPSLTLLHMGVIPSLTQEDGIIFVDAAAHRSVYEACRLSKQNGAIVIQHRHNHLEDLTQKLHRYAHKRTKLIVIDGVYSMSGTCSNLQAYTQLAKEFDALLYIDDAHGFGLLGEHPTLQMPYGLKGNGIVKHFGCNYDDDRIIYSAGLSKAFSSYGAFVTCTNGSMKSQFANAWTAVFSGPIPTASLASAIAGLEVNSKEGDQRRQRIYHLTRKLVAAARSIGFQVDNQYYFPIVSVVVGSVNCMQIACQQLWQHGILITPAIFPAVPVNRSALRFSITAANTEAEVEQAIRALQAVWDQLCRCQSLAS</sequence>
<dbReference type="InterPro" id="IPR015424">
    <property type="entry name" value="PyrdxlP-dep_Trfase"/>
</dbReference>
<accession>A0A9E9C786</accession>
<dbReference type="InterPro" id="IPR009081">
    <property type="entry name" value="PP-bd_ACP"/>
</dbReference>
<dbReference type="PANTHER" id="PTHR13693">
    <property type="entry name" value="CLASS II AMINOTRANSFERASE/8-AMINO-7-OXONONANOATE SYNTHASE"/>
    <property type="match status" value="1"/>
</dbReference>
<dbReference type="InterPro" id="IPR004839">
    <property type="entry name" value="Aminotransferase_I/II_large"/>
</dbReference>
<evidence type="ECO:0000259" key="6">
    <source>
        <dbReference type="PROSITE" id="PS50075"/>
    </source>
</evidence>
<dbReference type="Gene3D" id="1.10.1200.10">
    <property type="entry name" value="ACP-like"/>
    <property type="match status" value="1"/>
</dbReference>
<dbReference type="KEGG" id="tsin:OXH18_23390"/>
<keyword evidence="4" id="KW-0808">Transferase</keyword>
<evidence type="ECO:0000313" key="7">
    <source>
        <dbReference type="EMBL" id="WAL60079.1"/>
    </source>
</evidence>
<keyword evidence="2" id="KW-0596">Phosphopantetheine</keyword>
<evidence type="ECO:0000256" key="5">
    <source>
        <dbReference type="ARBA" id="ARBA00022898"/>
    </source>
</evidence>
<dbReference type="GO" id="GO:0030170">
    <property type="term" value="F:pyridoxal phosphate binding"/>
    <property type="evidence" value="ECO:0007669"/>
    <property type="project" value="InterPro"/>
</dbReference>
<dbReference type="PROSITE" id="PS00012">
    <property type="entry name" value="PHOSPHOPANTETHEINE"/>
    <property type="match status" value="1"/>
</dbReference>
<organism evidence="7 8">
    <name type="scientific">Thermocoleostomius sinensis A174</name>
    <dbReference type="NCBI Taxonomy" id="2016057"/>
    <lineage>
        <taxon>Bacteria</taxon>
        <taxon>Bacillati</taxon>
        <taxon>Cyanobacteriota</taxon>
        <taxon>Cyanophyceae</taxon>
        <taxon>Oculatellales</taxon>
        <taxon>Oculatellaceae</taxon>
        <taxon>Thermocoleostomius</taxon>
    </lineage>
</organism>
<dbReference type="GO" id="GO:0008710">
    <property type="term" value="F:8-amino-7-oxononanoate synthase activity"/>
    <property type="evidence" value="ECO:0007669"/>
    <property type="project" value="TreeGrafter"/>
</dbReference>
<keyword evidence="7" id="KW-0032">Aminotransferase</keyword>